<protein>
    <recommendedName>
        <fullName evidence="11">TonB C-terminal domain-containing protein</fullName>
    </recommendedName>
</protein>
<evidence type="ECO:0000256" key="6">
    <source>
        <dbReference type="ARBA" id="ARBA00022692"/>
    </source>
</evidence>
<evidence type="ECO:0000256" key="9">
    <source>
        <dbReference type="ARBA" id="ARBA00023136"/>
    </source>
</evidence>
<feature type="transmembrane region" description="Helical" evidence="10">
    <location>
        <begin position="92"/>
        <end position="113"/>
    </location>
</feature>
<dbReference type="SUPFAM" id="SSF49464">
    <property type="entry name" value="Carboxypeptidase regulatory domain-like"/>
    <property type="match status" value="1"/>
</dbReference>
<keyword evidence="6 10" id="KW-0812">Transmembrane</keyword>
<sequence length="818" mass="93032">MITYILESLAFQLLFLLTYDLFLKKETFFQWNRAYLLATFVLSILLPWIKIEALQTTMPKELETTTVFLTQLDGVVLGPDSQEVNFLASVPWPYLVMAIGAILAALWFVFKLLQLGRLKSKSKVEHYPDYTKVIMPQSTSAFSFFRSIFMGAQIKKDNEANILAHEMVHVKQKHTLDLLFFELARIVFWFNPLVYIYQYRVAELHEFIADEKAVKQNKQAHFEMLLSEAFHTQNISFVNQFFTKSLIKKRIVMLQKKKSKAVWQLKYVLLMPLVLGMLIYTSCETKSSIAEELSLEERLAQLNVEIEAKDSLTLNEMSQLKKMARNMLPEKSTGKKAISLTPNSSNPWKVSFGRKVSFSEIDEVPVFPGCEDADDKRACFQEKIQEHIRKNFNYPEEAQEQGIQGRVDASFSIDEQGNVSHIQLLSPYRLLKNESRRILDRLPKMQPGKHEGKIVQLDYSIPITFVLEGGANEKKFQPFKSGNYPNMAFGSIDEVPIFPGCEGAPSKRACFESAIMTHIRKNFNYPEAAREQGIEGKVNTVVSIGVEGDVVDIQFMGEAHELLKNEVERILTRLPKMQAGKYDGKPAIISYSIPIVFKLDAVKQESYDQETKISVPFATIDEVPVFPGCEDAVDKRKCFNEKIVEHIKKHFNYPEEAKEKGVQGRVSVVFTIDANGEISTIKKRGPDVILENEAERIIKRLPKMQPGKHKGETVKVPFAIPITFRLPTQSGNSSANNTKDYMLVNASKINRRGKVFYEGTVTDKESLGLSGVTISIDRKESGVLSNFNGVFSIEVEDGDVLKFQYIGLPNKLIRIPMN</sequence>
<dbReference type="Proteomes" id="UP001330184">
    <property type="component" value="Chromosome"/>
</dbReference>
<dbReference type="SUPFAM" id="SSF74653">
    <property type="entry name" value="TolA/TonB C-terminal domain"/>
    <property type="match status" value="3"/>
</dbReference>
<accession>A0AA48KM36</accession>
<dbReference type="NCBIfam" id="TIGR01352">
    <property type="entry name" value="tonB_Cterm"/>
    <property type="match status" value="1"/>
</dbReference>
<evidence type="ECO:0000313" key="13">
    <source>
        <dbReference type="Proteomes" id="UP001330184"/>
    </source>
</evidence>
<evidence type="ECO:0000313" key="12">
    <source>
        <dbReference type="EMBL" id="BDW92764.1"/>
    </source>
</evidence>
<dbReference type="RefSeq" id="WP_338193139.1">
    <property type="nucleotide sequence ID" value="NZ_AP027268.1"/>
</dbReference>
<evidence type="ECO:0000256" key="8">
    <source>
        <dbReference type="ARBA" id="ARBA00022989"/>
    </source>
</evidence>
<reference evidence="12 13" key="1">
    <citation type="submission" date="2023-01" db="EMBL/GenBank/DDBJ databases">
        <title>Complete genome sequence of Muricauda aquimarina strain IFOP_LL357.</title>
        <authorList>
            <person name="Gajardo G."/>
            <person name="Ueki S."/>
            <person name="Maruyama F."/>
        </authorList>
    </citation>
    <scope>NUCLEOTIDE SEQUENCE [LARGE SCALE GENOMIC DNA]</scope>
    <source>
        <strain evidence="12 13">IFOP_LL357</strain>
    </source>
</reference>
<feature type="domain" description="TonB C-terminal" evidence="11">
    <location>
        <begin position="510"/>
        <end position="606"/>
    </location>
</feature>
<evidence type="ECO:0000256" key="10">
    <source>
        <dbReference type="SAM" id="Phobius"/>
    </source>
</evidence>
<feature type="transmembrane region" description="Helical" evidence="10">
    <location>
        <begin position="6"/>
        <end position="22"/>
    </location>
</feature>
<dbReference type="InterPro" id="IPR008756">
    <property type="entry name" value="Peptidase_M56"/>
</dbReference>
<keyword evidence="3" id="KW-0813">Transport</keyword>
<keyword evidence="4" id="KW-1003">Cell membrane</keyword>
<dbReference type="GO" id="GO:0055085">
    <property type="term" value="P:transmembrane transport"/>
    <property type="evidence" value="ECO:0007669"/>
    <property type="project" value="InterPro"/>
</dbReference>
<comment type="subcellular location">
    <subcellularLocation>
        <location evidence="1">Cell inner membrane</location>
        <topology evidence="1">Single-pass membrane protein</topology>
        <orientation evidence="1">Periplasmic side</orientation>
    </subcellularLocation>
</comment>
<dbReference type="PANTHER" id="PTHR33446">
    <property type="entry name" value="PROTEIN TONB-RELATED"/>
    <property type="match status" value="1"/>
</dbReference>
<evidence type="ECO:0000256" key="7">
    <source>
        <dbReference type="ARBA" id="ARBA00022927"/>
    </source>
</evidence>
<dbReference type="GO" id="GO:0098797">
    <property type="term" value="C:plasma membrane protein complex"/>
    <property type="evidence" value="ECO:0007669"/>
    <property type="project" value="TreeGrafter"/>
</dbReference>
<keyword evidence="7" id="KW-0653">Protein transport</keyword>
<dbReference type="InterPro" id="IPR008969">
    <property type="entry name" value="CarboxyPept-like_regulatory"/>
</dbReference>
<feature type="transmembrane region" description="Helical" evidence="10">
    <location>
        <begin position="34"/>
        <end position="51"/>
    </location>
</feature>
<feature type="domain" description="TonB C-terminal" evidence="11">
    <location>
        <begin position="379"/>
        <end position="474"/>
    </location>
</feature>
<evidence type="ECO:0000256" key="4">
    <source>
        <dbReference type="ARBA" id="ARBA00022475"/>
    </source>
</evidence>
<dbReference type="EMBL" id="AP027268">
    <property type="protein sequence ID" value="BDW92764.1"/>
    <property type="molecule type" value="Genomic_DNA"/>
</dbReference>
<dbReference type="AlphaFoldDB" id="A0AA48KM36"/>
<organism evidence="12 13">
    <name type="scientific">Flagellimonas marinaquae</name>
    <dbReference type="NCBI Taxonomy" id="254955"/>
    <lineage>
        <taxon>Bacteria</taxon>
        <taxon>Pseudomonadati</taxon>
        <taxon>Bacteroidota</taxon>
        <taxon>Flavobacteriia</taxon>
        <taxon>Flavobacteriales</taxon>
        <taxon>Flavobacteriaceae</taxon>
        <taxon>Flagellimonas</taxon>
    </lineage>
</organism>
<dbReference type="PROSITE" id="PS52015">
    <property type="entry name" value="TONB_CTD"/>
    <property type="match status" value="3"/>
</dbReference>
<evidence type="ECO:0000256" key="1">
    <source>
        <dbReference type="ARBA" id="ARBA00004383"/>
    </source>
</evidence>
<keyword evidence="13" id="KW-1185">Reference proteome</keyword>
<dbReference type="InterPro" id="IPR006260">
    <property type="entry name" value="TonB/TolA_C"/>
</dbReference>
<feature type="domain" description="TonB C-terminal" evidence="11">
    <location>
        <begin position="638"/>
        <end position="733"/>
    </location>
</feature>
<dbReference type="Gene3D" id="3.30.1150.10">
    <property type="match status" value="3"/>
</dbReference>
<evidence type="ECO:0000256" key="2">
    <source>
        <dbReference type="ARBA" id="ARBA00006555"/>
    </source>
</evidence>
<evidence type="ECO:0000256" key="5">
    <source>
        <dbReference type="ARBA" id="ARBA00022519"/>
    </source>
</evidence>
<dbReference type="InterPro" id="IPR037682">
    <property type="entry name" value="TonB_C"/>
</dbReference>
<evidence type="ECO:0000256" key="3">
    <source>
        <dbReference type="ARBA" id="ARBA00022448"/>
    </source>
</evidence>
<evidence type="ECO:0000259" key="11">
    <source>
        <dbReference type="PROSITE" id="PS52015"/>
    </source>
</evidence>
<keyword evidence="5" id="KW-0997">Cell inner membrane</keyword>
<dbReference type="PANTHER" id="PTHR33446:SF2">
    <property type="entry name" value="PROTEIN TONB"/>
    <property type="match status" value="1"/>
</dbReference>
<dbReference type="InterPro" id="IPR051045">
    <property type="entry name" value="TonB-dependent_transducer"/>
</dbReference>
<dbReference type="Pfam" id="PF05569">
    <property type="entry name" value="Peptidase_M56"/>
    <property type="match status" value="1"/>
</dbReference>
<gene>
    <name evidence="12" type="ORF">MACH07_15960</name>
</gene>
<keyword evidence="8 10" id="KW-1133">Transmembrane helix</keyword>
<comment type="similarity">
    <text evidence="2">Belongs to the TonB family.</text>
</comment>
<dbReference type="CDD" id="cd07341">
    <property type="entry name" value="M56_BlaR1_MecR1_like"/>
    <property type="match status" value="1"/>
</dbReference>
<proteinExistence type="inferred from homology"/>
<dbReference type="GO" id="GO:0015031">
    <property type="term" value="P:protein transport"/>
    <property type="evidence" value="ECO:0007669"/>
    <property type="project" value="UniProtKB-KW"/>
</dbReference>
<keyword evidence="9 10" id="KW-0472">Membrane</keyword>
<name>A0AA48KM36_9FLAO</name>
<dbReference type="Pfam" id="PF03544">
    <property type="entry name" value="TonB_C"/>
    <property type="match status" value="3"/>
</dbReference>
<feature type="transmembrane region" description="Helical" evidence="10">
    <location>
        <begin position="261"/>
        <end position="280"/>
    </location>
</feature>
<dbReference type="GO" id="GO:0031992">
    <property type="term" value="F:energy transducer activity"/>
    <property type="evidence" value="ECO:0007669"/>
    <property type="project" value="TreeGrafter"/>
</dbReference>